<dbReference type="PROSITE" id="PS50106">
    <property type="entry name" value="PDZ"/>
    <property type="match status" value="1"/>
</dbReference>
<comment type="similarity">
    <text evidence="1 5">Belongs to the peptidase S41A family.</text>
</comment>
<keyword evidence="8" id="KW-1185">Reference proteome</keyword>
<evidence type="ECO:0000256" key="3">
    <source>
        <dbReference type="ARBA" id="ARBA00022801"/>
    </source>
</evidence>
<dbReference type="PANTHER" id="PTHR32060:SF30">
    <property type="entry name" value="CARBOXY-TERMINAL PROCESSING PROTEASE CTPA"/>
    <property type="match status" value="1"/>
</dbReference>
<dbReference type="Gene3D" id="2.30.42.10">
    <property type="match status" value="1"/>
</dbReference>
<dbReference type="EMBL" id="JACTNF010000004">
    <property type="protein sequence ID" value="MBO1074129.1"/>
    <property type="molecule type" value="Genomic_DNA"/>
</dbReference>
<dbReference type="InterPro" id="IPR005151">
    <property type="entry name" value="Tail-specific_protease"/>
</dbReference>
<dbReference type="SMART" id="SM00228">
    <property type="entry name" value="PDZ"/>
    <property type="match status" value="1"/>
</dbReference>
<dbReference type="PANTHER" id="PTHR32060">
    <property type="entry name" value="TAIL-SPECIFIC PROTEASE"/>
    <property type="match status" value="1"/>
</dbReference>
<reference evidence="7 8" key="1">
    <citation type="submission" date="2020-09" db="EMBL/GenBank/DDBJ databases">
        <title>Roseomonas.</title>
        <authorList>
            <person name="Zhu W."/>
        </authorList>
    </citation>
    <scope>NUCLEOTIDE SEQUENCE [LARGE SCALE GENOMIC DNA]</scope>
    <source>
        <strain evidence="7 8">1311</strain>
    </source>
</reference>
<dbReference type="InterPro" id="IPR041489">
    <property type="entry name" value="PDZ_6"/>
</dbReference>
<evidence type="ECO:0000256" key="1">
    <source>
        <dbReference type="ARBA" id="ARBA00009179"/>
    </source>
</evidence>
<feature type="domain" description="PDZ" evidence="6">
    <location>
        <begin position="99"/>
        <end position="167"/>
    </location>
</feature>
<dbReference type="Pfam" id="PF03572">
    <property type="entry name" value="Peptidase_S41"/>
    <property type="match status" value="1"/>
</dbReference>
<gene>
    <name evidence="7" type="ORF">IAI60_05880</name>
</gene>
<dbReference type="InterPro" id="IPR029045">
    <property type="entry name" value="ClpP/crotonase-like_dom_sf"/>
</dbReference>
<dbReference type="Proteomes" id="UP001518990">
    <property type="component" value="Unassembled WGS sequence"/>
</dbReference>
<dbReference type="Pfam" id="PF17820">
    <property type="entry name" value="PDZ_6"/>
    <property type="match status" value="1"/>
</dbReference>
<dbReference type="Gene3D" id="3.90.226.10">
    <property type="entry name" value="2-enoyl-CoA Hydratase, Chain A, domain 1"/>
    <property type="match status" value="1"/>
</dbReference>
<proteinExistence type="inferred from homology"/>
<keyword evidence="2 5" id="KW-0645">Protease</keyword>
<evidence type="ECO:0000256" key="4">
    <source>
        <dbReference type="ARBA" id="ARBA00022825"/>
    </source>
</evidence>
<dbReference type="InterPro" id="IPR036034">
    <property type="entry name" value="PDZ_sf"/>
</dbReference>
<dbReference type="SUPFAM" id="SSF50156">
    <property type="entry name" value="PDZ domain-like"/>
    <property type="match status" value="1"/>
</dbReference>
<accession>A0ABS3K9H5</accession>
<comment type="caution">
    <text evidence="7">The sequence shown here is derived from an EMBL/GenBank/DDBJ whole genome shotgun (WGS) entry which is preliminary data.</text>
</comment>
<keyword evidence="4 5" id="KW-0720">Serine protease</keyword>
<dbReference type="InterPro" id="IPR001478">
    <property type="entry name" value="PDZ"/>
</dbReference>
<dbReference type="CDD" id="cd06782">
    <property type="entry name" value="cpPDZ_CPP-like"/>
    <property type="match status" value="1"/>
</dbReference>
<dbReference type="CDD" id="cd07560">
    <property type="entry name" value="Peptidase_S41_CPP"/>
    <property type="match status" value="1"/>
</dbReference>
<keyword evidence="3 5" id="KW-0378">Hydrolase</keyword>
<organism evidence="7 8">
    <name type="scientific">Roseomonas marmotae</name>
    <dbReference type="NCBI Taxonomy" id="2768161"/>
    <lineage>
        <taxon>Bacteria</taxon>
        <taxon>Pseudomonadati</taxon>
        <taxon>Pseudomonadota</taxon>
        <taxon>Alphaproteobacteria</taxon>
        <taxon>Acetobacterales</taxon>
        <taxon>Roseomonadaceae</taxon>
        <taxon>Roseomonas</taxon>
    </lineage>
</organism>
<dbReference type="InterPro" id="IPR004447">
    <property type="entry name" value="Peptidase_S41A"/>
</dbReference>
<dbReference type="NCBIfam" id="TIGR00225">
    <property type="entry name" value="prc"/>
    <property type="match status" value="1"/>
</dbReference>
<evidence type="ECO:0000256" key="2">
    <source>
        <dbReference type="ARBA" id="ARBA00022670"/>
    </source>
</evidence>
<evidence type="ECO:0000313" key="7">
    <source>
        <dbReference type="EMBL" id="MBO1074129.1"/>
    </source>
</evidence>
<protein>
    <submittedName>
        <fullName evidence="7">S41 family peptidase</fullName>
    </submittedName>
</protein>
<evidence type="ECO:0000313" key="8">
    <source>
        <dbReference type="Proteomes" id="UP001518990"/>
    </source>
</evidence>
<dbReference type="SUPFAM" id="SSF52096">
    <property type="entry name" value="ClpP/crotonase"/>
    <property type="match status" value="1"/>
</dbReference>
<name>A0ABS3K9H5_9PROT</name>
<evidence type="ECO:0000256" key="5">
    <source>
        <dbReference type="RuleBase" id="RU004404"/>
    </source>
</evidence>
<dbReference type="Pfam" id="PF22694">
    <property type="entry name" value="CtpB_N-like"/>
    <property type="match status" value="1"/>
</dbReference>
<dbReference type="InterPro" id="IPR055210">
    <property type="entry name" value="CtpA/B_N"/>
</dbReference>
<sequence length="465" mass="50337">MKGHSMKPGLRMVGVVAAAFAAGAALGPVVAPPIVSAVAQESNSRAETYRMLELFGDVFERVRAEYVEPVNDREVIEAAINGMLQGLDPHSSYMNTRSFRDMQVQTRGEFGGLGIEVSQEGGYVKVISPIDETPAAKAGVKPGDLITHLNGESVQGLSLQEAVEKMRGERGSRIQLTIRRPGAESPIEMSLTREVIRPQVARFRLEGNDVGYVRLSSFNEQTDAALRNAISTMRKQSGDKLKGIVLDLRNNPGGLLDQAVQVADDFLTQGEIVSTRARRTEDSQRWNAKAGDITGDLHVVVLVNGGSASASEIVAGALQDHRRAVVLGTKSFGKGSVQTVMPIPGNGAIRLTTARYYTPSGRSIQGLGITPDIEVLATREEGNAPLRDREADLRRALRNDNDTHEVPPLPPLNLPAGVKERVQRMPPEGAPSFDATKPETDFQLQQAIGFLRAWTAAEPQRRASR</sequence>
<dbReference type="SMART" id="SM00245">
    <property type="entry name" value="TSPc"/>
    <property type="match status" value="1"/>
</dbReference>
<dbReference type="Gene3D" id="3.30.750.44">
    <property type="match status" value="1"/>
</dbReference>
<evidence type="ECO:0000259" key="6">
    <source>
        <dbReference type="PROSITE" id="PS50106"/>
    </source>
</evidence>